<dbReference type="AlphaFoldDB" id="A0A3N1ULK1"/>
<name>A0A3N1ULK1_9BACT</name>
<comment type="caution">
    <text evidence="2">The sequence shown here is derived from an EMBL/GenBank/DDBJ whole genome shotgun (WGS) entry which is preliminary data.</text>
</comment>
<evidence type="ECO:0000313" key="2">
    <source>
        <dbReference type="EMBL" id="ROQ92105.1"/>
    </source>
</evidence>
<evidence type="ECO:0000313" key="3">
    <source>
        <dbReference type="Proteomes" id="UP000276223"/>
    </source>
</evidence>
<dbReference type="Pfam" id="PF09527">
    <property type="entry name" value="ATPase_gene1"/>
    <property type="match status" value="1"/>
</dbReference>
<proteinExistence type="predicted"/>
<gene>
    <name evidence="2" type="ORF">EDC27_1787</name>
</gene>
<dbReference type="InterPro" id="IPR032820">
    <property type="entry name" value="ATPase_put"/>
</dbReference>
<keyword evidence="1" id="KW-0812">Transmembrane</keyword>
<feature type="transmembrane region" description="Helical" evidence="1">
    <location>
        <begin position="82"/>
        <end position="106"/>
    </location>
</feature>
<keyword evidence="1" id="KW-1133">Transmembrane helix</keyword>
<dbReference type="Proteomes" id="UP000276223">
    <property type="component" value="Unassembled WGS sequence"/>
</dbReference>
<accession>A0A3N1ULK1</accession>
<sequence length="142" mass="15964">MFRKKPNRLLCLFDTIVGLLPREDRGVEGDKTAQADTKKNISQSDGHLLREYVAMAKVFKRKGTGRGVVKDFHKKRDTLESLVLVTQVGLTMAGSILFCLLVGYYLDKWLGTRYIFLVIFIVLGIVGGAVTVYRQIMGLPKK</sequence>
<dbReference type="EMBL" id="RJVA01000012">
    <property type="protein sequence ID" value="ROQ92105.1"/>
    <property type="molecule type" value="Genomic_DNA"/>
</dbReference>
<protein>
    <submittedName>
        <fullName evidence="2">Putative F0F1-ATPase subunit (Ca2+/Mg2+ transporter)</fullName>
    </submittedName>
</protein>
<feature type="transmembrane region" description="Helical" evidence="1">
    <location>
        <begin position="112"/>
        <end position="133"/>
    </location>
</feature>
<reference evidence="2 3" key="1">
    <citation type="submission" date="2018-11" db="EMBL/GenBank/DDBJ databases">
        <title>Genomic Encyclopedia of Type Strains, Phase IV (KMG-IV): sequencing the most valuable type-strain genomes for metagenomic binning, comparative biology and taxonomic classification.</title>
        <authorList>
            <person name="Goeker M."/>
        </authorList>
    </citation>
    <scope>NUCLEOTIDE SEQUENCE [LARGE SCALE GENOMIC DNA]</scope>
    <source>
        <strain evidence="2 3">DSM 22027</strain>
    </source>
</reference>
<organism evidence="2 3">
    <name type="scientific">Desulfosoma caldarium</name>
    <dbReference type="NCBI Taxonomy" id="610254"/>
    <lineage>
        <taxon>Bacteria</taxon>
        <taxon>Pseudomonadati</taxon>
        <taxon>Thermodesulfobacteriota</taxon>
        <taxon>Syntrophobacteria</taxon>
        <taxon>Syntrophobacterales</taxon>
        <taxon>Syntrophobacteraceae</taxon>
        <taxon>Desulfosoma</taxon>
    </lineage>
</organism>
<evidence type="ECO:0000256" key="1">
    <source>
        <dbReference type="SAM" id="Phobius"/>
    </source>
</evidence>
<keyword evidence="3" id="KW-1185">Reference proteome</keyword>
<keyword evidence="1" id="KW-0472">Membrane</keyword>